<reference evidence="1" key="1">
    <citation type="submission" date="2022-07" db="EMBL/GenBank/DDBJ databases">
        <title>Phylogenomic reconstructions and comparative analyses of Kickxellomycotina fungi.</title>
        <authorList>
            <person name="Reynolds N.K."/>
            <person name="Stajich J.E."/>
            <person name="Barry K."/>
            <person name="Grigoriev I.V."/>
            <person name="Crous P."/>
            <person name="Smith M.E."/>
        </authorList>
    </citation>
    <scope>NUCLEOTIDE SEQUENCE</scope>
    <source>
        <strain evidence="1">CBS 109366</strain>
    </source>
</reference>
<dbReference type="Proteomes" id="UP001140234">
    <property type="component" value="Unassembled WGS sequence"/>
</dbReference>
<sequence length="1041" mass="108667">MDIAAAVAAVVQCVEPGSPGRAALADRLSQLLRAIRSLKSAPVPPAMILMHTTLAAARLFAPAVLLGDRERELALECAREALSSHGPITHVPAVVVDHLARILVSQFAVSQELMRSGGALPEPARKLAIECWGRLAANVATVSVPRGGSMLAPRGPTDTVSLREYFGRSLPGDYLALVVCGLLDNAEAADDQQLRKAALEALAQVLADGALLGPTQAAAIIPGVASALARIALAQPPGGPAAADHSMAGGMQKLSLAAEPAAAPRKPTVPVRAHALKALESAVLLVYGGAPGPQQQEAATASAVRWAEQSRAQVESILSDSAPPASDSDGKDMQTKLQRLLWRLAGLRHTEGLRAPLFALFAAASLDCPGLHAAAVAIEACVVMARSQQAPAAASAYTARLAQRCRDDRGLGGRVQGLLEEALALAERYLRDGSEQQRADVLCLVAGYVDVLGAERARPLVSPWWAASGAQALLDSLAVSLPGTSLLIADVGDSRELSAAAPAADGDGVAYVLDSYRTAELEHALGVFVACIASVVTPAVLCEQLLGRLYGAGTIAASPSALWLLTRVARQTADLGRTYQSTLQYCVDYLSSAPPADGGSEDGLCAPGESDRTLGTSMVLDVVAATTPAVGPSIAYYLDTLLFPLLQTLAQPSPLLRTQARRTLGVLAHTMQADSVAAMLRANVDYIVEGCARQIRSVALHPHVFEILAGAVQLVGRDILPYMDDVVEDTLDACEAAPDADVTTSALQFLEIVTRTIAEESQAPQIEGRRPSLGLPDDDPIGSALAEMADIDERAAMAEFVSFDDAEPAGQLAAPAGAADEDGAGEDPASDPLAIKIALAVQAFLSSESGAQQLVALKTVSNALGALRATRDLLPLVNEVWPLLVHRLARDHDSFYVALAACDVVEAVCALGASWMRQRVRDDLWVHFARILADAVGSHRASETEAARRVLGAMATVVRCVPLDDRTAWALVAAAVPFFGHAVLEPPLVDLLHAMVPLYADKIWLVLAKLGAADVRPADIPAFACAASAPVPPGICQRLGL</sequence>
<proteinExistence type="predicted"/>
<protein>
    <submittedName>
        <fullName evidence="1">Uncharacterized protein</fullName>
    </submittedName>
</protein>
<comment type="caution">
    <text evidence="1">The sequence shown here is derived from an EMBL/GenBank/DDBJ whole genome shotgun (WGS) entry which is preliminary data.</text>
</comment>
<keyword evidence="2" id="KW-1185">Reference proteome</keyword>
<gene>
    <name evidence="1" type="ORF">IWQ57_001123</name>
</gene>
<organism evidence="1 2">
    <name type="scientific">Coemansia nantahalensis</name>
    <dbReference type="NCBI Taxonomy" id="2789366"/>
    <lineage>
        <taxon>Eukaryota</taxon>
        <taxon>Fungi</taxon>
        <taxon>Fungi incertae sedis</taxon>
        <taxon>Zoopagomycota</taxon>
        <taxon>Kickxellomycotina</taxon>
        <taxon>Kickxellomycetes</taxon>
        <taxon>Kickxellales</taxon>
        <taxon>Kickxellaceae</taxon>
        <taxon>Coemansia</taxon>
    </lineage>
</organism>
<name>A0ACC1K572_9FUNG</name>
<evidence type="ECO:0000313" key="2">
    <source>
        <dbReference type="Proteomes" id="UP001140234"/>
    </source>
</evidence>
<accession>A0ACC1K572</accession>
<dbReference type="EMBL" id="JANBUJ010000175">
    <property type="protein sequence ID" value="KAJ2773806.1"/>
    <property type="molecule type" value="Genomic_DNA"/>
</dbReference>
<evidence type="ECO:0000313" key="1">
    <source>
        <dbReference type="EMBL" id="KAJ2773806.1"/>
    </source>
</evidence>